<dbReference type="InterPro" id="IPR038477">
    <property type="entry name" value="ASST_N_sf"/>
</dbReference>
<accession>A0A6N4TN13</accession>
<protein>
    <recommendedName>
        <fullName evidence="1">Arylsulfotransferase N-terminal domain-containing protein</fullName>
    </recommendedName>
</protein>
<keyword evidence="3" id="KW-1185">Reference proteome</keyword>
<dbReference type="GO" id="GO:0004062">
    <property type="term" value="F:aryl sulfotransferase activity"/>
    <property type="evidence" value="ECO:0007669"/>
    <property type="project" value="InterPro"/>
</dbReference>
<feature type="domain" description="Arylsulfotransferase N-terminal" evidence="1">
    <location>
        <begin position="56"/>
        <end position="143"/>
    </location>
</feature>
<proteinExistence type="predicted"/>
<dbReference type="EMBL" id="AP019695">
    <property type="protein sequence ID" value="BBK23462.1"/>
    <property type="molecule type" value="Genomic_DNA"/>
</dbReference>
<evidence type="ECO:0000313" key="3">
    <source>
        <dbReference type="Proteomes" id="UP000464754"/>
    </source>
</evidence>
<dbReference type="InterPro" id="IPR035391">
    <property type="entry name" value="Arylsulfotran_N"/>
</dbReference>
<dbReference type="KEGG" id="aarg:Aargi30884_23650"/>
<evidence type="ECO:0000259" key="1">
    <source>
        <dbReference type="Pfam" id="PF17425"/>
    </source>
</evidence>
<dbReference type="Pfam" id="PF17425">
    <property type="entry name" value="Arylsulfotran_N"/>
    <property type="match status" value="1"/>
</dbReference>
<organism evidence="2 3">
    <name type="scientific">Amedibacterium intestinale</name>
    <dbReference type="NCBI Taxonomy" id="2583452"/>
    <lineage>
        <taxon>Bacteria</taxon>
        <taxon>Bacillati</taxon>
        <taxon>Bacillota</taxon>
        <taxon>Erysipelotrichia</taxon>
        <taxon>Erysipelotrichales</taxon>
        <taxon>Erysipelotrichaceae</taxon>
        <taxon>Amedibacterium</taxon>
    </lineage>
</organism>
<dbReference type="Proteomes" id="UP000464754">
    <property type="component" value="Chromosome"/>
</dbReference>
<dbReference type="InterPro" id="IPR053143">
    <property type="entry name" value="Arylsulfate_ST"/>
</dbReference>
<dbReference type="InterPro" id="IPR011047">
    <property type="entry name" value="Quinoprotein_ADH-like_sf"/>
</dbReference>
<dbReference type="Pfam" id="PF05935">
    <property type="entry name" value="Arylsulfotrans"/>
    <property type="match status" value="1"/>
</dbReference>
<evidence type="ECO:0000313" key="2">
    <source>
        <dbReference type="EMBL" id="BBK23462.1"/>
    </source>
</evidence>
<dbReference type="Gene3D" id="2.60.40.3100">
    <property type="entry name" value="Arylsulphate sulphotransferase monomer, N-terminal domain"/>
    <property type="match status" value="1"/>
</dbReference>
<dbReference type="PANTHER" id="PTHR35340">
    <property type="entry name" value="PQQ ENZYME REPEAT PROTEIN-RELATED"/>
    <property type="match status" value="1"/>
</dbReference>
<gene>
    <name evidence="2" type="ORF">Aargi30884_23650</name>
</gene>
<name>A0A6N4TN13_9FIRM</name>
<dbReference type="AlphaFoldDB" id="A0A6N4TN13"/>
<reference evidence="3" key="1">
    <citation type="submission" date="2019-05" db="EMBL/GenBank/DDBJ databases">
        <title>Complete genome sequencing of Absiella argi strain JCM 30884.</title>
        <authorList>
            <person name="Sakamoto M."/>
            <person name="Murakami T."/>
            <person name="Mori H."/>
        </authorList>
    </citation>
    <scope>NUCLEOTIDE SEQUENCE [LARGE SCALE GENOMIC DNA]</scope>
    <source>
        <strain evidence="3">JCM 30884</strain>
    </source>
</reference>
<dbReference type="InterPro" id="IPR010262">
    <property type="entry name" value="Arylsulfotransferase_bact"/>
</dbReference>
<dbReference type="SUPFAM" id="SSF50998">
    <property type="entry name" value="Quinoprotein alcohol dehydrogenase-like"/>
    <property type="match status" value="1"/>
</dbReference>
<dbReference type="PANTHER" id="PTHR35340:SF10">
    <property type="entry name" value="CYTOPLASMIC PROTEIN"/>
    <property type="match status" value="1"/>
</dbReference>
<sequence length="520" mass="59611">MLLSGLVLLNSHILEASESNITSASTIYTSSYQDEVEEELENKKNKGNYTEDNMLIIENPYGTNTLSLYVYFTSKEAVSVSYEISVQDTSIPNFEGKPASESDYSTKHEFQVIGLLPEQKNTITFTLEKENGTKKTYSYTHKMGSLLGKEEVQLENTKASQTKDYVTDGLYVILGNDSEEKDFMYYYDNAGVIRGEVPLIGYRSHRLLFQDGLMYYSISTNKMAAVNTLGKVEKVYDTGQYNLHHDYVFDDDGNLLVLATDTEKNTVEDQIIKIDTKTGEVSHVLDLEDCFKSYKEQCVSEDDEEMDWMHINTIQWLGNGQVLLSSRETSTIIFIDDLYENPQVKYMIGEESFWENTEYKDLLLEKDESSQSFSNTGGQHSITYVKDDTLDAGEYYLYMFNNNFGKSSTNPSYDWNHIDGIETSATVDDGSKASYFYKYKVDENNNNTYTLVQSFEVPFSPYVSSVQEYDGNLIIDSGMKGVFGEYDADGNLIQQFKMKLSDQYIYRVYKYTFTDFYFSE</sequence>